<dbReference type="AlphaFoldDB" id="A0A4Y7T1Z9"/>
<evidence type="ECO:0000313" key="2">
    <source>
        <dbReference type="Proteomes" id="UP000298030"/>
    </source>
</evidence>
<proteinExistence type="predicted"/>
<protein>
    <submittedName>
        <fullName evidence="1">Uncharacterized protein</fullName>
    </submittedName>
</protein>
<name>A0A4Y7T1Z9_COPMI</name>
<accession>A0A4Y7T1Z9</accession>
<evidence type="ECO:0000313" key="1">
    <source>
        <dbReference type="EMBL" id="TEB28187.1"/>
    </source>
</evidence>
<sequence length="187" mass="20547">MTVAERTMRIVGCGEGDEKELRRGNHALPSWLSAYSRVVPIIYVNFSSRVYHHRREASGETCLCLCVKLLLRSPSSLPSPICHGFRSERSASLTVGCVARSGILPSFSTRPPAFLPLARDKLVLLPSISSIPPACLPPSPLYDFETSSAYPLCGHRSPFAFSPSARVSYSFVCRVFADILRTIPHPV</sequence>
<organism evidence="1 2">
    <name type="scientific">Coprinellus micaceus</name>
    <name type="common">Glistening ink-cap mushroom</name>
    <name type="synonym">Coprinus micaceus</name>
    <dbReference type="NCBI Taxonomy" id="71717"/>
    <lineage>
        <taxon>Eukaryota</taxon>
        <taxon>Fungi</taxon>
        <taxon>Dikarya</taxon>
        <taxon>Basidiomycota</taxon>
        <taxon>Agaricomycotina</taxon>
        <taxon>Agaricomycetes</taxon>
        <taxon>Agaricomycetidae</taxon>
        <taxon>Agaricales</taxon>
        <taxon>Agaricineae</taxon>
        <taxon>Psathyrellaceae</taxon>
        <taxon>Coprinellus</taxon>
    </lineage>
</organism>
<dbReference type="Proteomes" id="UP000298030">
    <property type="component" value="Unassembled WGS sequence"/>
</dbReference>
<gene>
    <name evidence="1" type="ORF">FA13DRAFT_815587</name>
</gene>
<keyword evidence="2" id="KW-1185">Reference proteome</keyword>
<reference evidence="1 2" key="1">
    <citation type="journal article" date="2019" name="Nat. Ecol. Evol.">
        <title>Megaphylogeny resolves global patterns of mushroom evolution.</title>
        <authorList>
            <person name="Varga T."/>
            <person name="Krizsan K."/>
            <person name="Foldi C."/>
            <person name="Dima B."/>
            <person name="Sanchez-Garcia M."/>
            <person name="Sanchez-Ramirez S."/>
            <person name="Szollosi G.J."/>
            <person name="Szarkandi J.G."/>
            <person name="Papp V."/>
            <person name="Albert L."/>
            <person name="Andreopoulos W."/>
            <person name="Angelini C."/>
            <person name="Antonin V."/>
            <person name="Barry K.W."/>
            <person name="Bougher N.L."/>
            <person name="Buchanan P."/>
            <person name="Buyck B."/>
            <person name="Bense V."/>
            <person name="Catcheside P."/>
            <person name="Chovatia M."/>
            <person name="Cooper J."/>
            <person name="Damon W."/>
            <person name="Desjardin D."/>
            <person name="Finy P."/>
            <person name="Geml J."/>
            <person name="Haridas S."/>
            <person name="Hughes K."/>
            <person name="Justo A."/>
            <person name="Karasinski D."/>
            <person name="Kautmanova I."/>
            <person name="Kiss B."/>
            <person name="Kocsube S."/>
            <person name="Kotiranta H."/>
            <person name="LaButti K.M."/>
            <person name="Lechner B.E."/>
            <person name="Liimatainen K."/>
            <person name="Lipzen A."/>
            <person name="Lukacs Z."/>
            <person name="Mihaltcheva S."/>
            <person name="Morgado L.N."/>
            <person name="Niskanen T."/>
            <person name="Noordeloos M.E."/>
            <person name="Ohm R.A."/>
            <person name="Ortiz-Santana B."/>
            <person name="Ovrebo C."/>
            <person name="Racz N."/>
            <person name="Riley R."/>
            <person name="Savchenko A."/>
            <person name="Shiryaev A."/>
            <person name="Soop K."/>
            <person name="Spirin V."/>
            <person name="Szebenyi C."/>
            <person name="Tomsovsky M."/>
            <person name="Tulloss R.E."/>
            <person name="Uehling J."/>
            <person name="Grigoriev I.V."/>
            <person name="Vagvolgyi C."/>
            <person name="Papp T."/>
            <person name="Martin F.M."/>
            <person name="Miettinen O."/>
            <person name="Hibbett D.S."/>
            <person name="Nagy L.G."/>
        </authorList>
    </citation>
    <scope>NUCLEOTIDE SEQUENCE [LARGE SCALE GENOMIC DNA]</scope>
    <source>
        <strain evidence="1 2">FP101781</strain>
    </source>
</reference>
<dbReference type="EMBL" id="QPFP01000034">
    <property type="protein sequence ID" value="TEB28187.1"/>
    <property type="molecule type" value="Genomic_DNA"/>
</dbReference>
<comment type="caution">
    <text evidence="1">The sequence shown here is derived from an EMBL/GenBank/DDBJ whole genome shotgun (WGS) entry which is preliminary data.</text>
</comment>